<protein>
    <submittedName>
        <fullName evidence="6">LrgA-associated membrane protein LrgB</fullName>
    </submittedName>
</protein>
<evidence type="ECO:0000256" key="4">
    <source>
        <dbReference type="ARBA" id="ARBA00023136"/>
    </source>
</evidence>
<evidence type="ECO:0000256" key="1">
    <source>
        <dbReference type="ARBA" id="ARBA00004141"/>
    </source>
</evidence>
<evidence type="ECO:0000313" key="7">
    <source>
        <dbReference type="Proteomes" id="UP000019482"/>
    </source>
</evidence>
<feature type="transmembrane region" description="Helical" evidence="5">
    <location>
        <begin position="93"/>
        <end position="116"/>
    </location>
</feature>
<evidence type="ECO:0000313" key="6">
    <source>
        <dbReference type="EMBL" id="CDL91015.1"/>
    </source>
</evidence>
<sequence length="235" mass="24932">MRQLITTPLFSIMISLFTFEIGTILYNKTKIPILNPLLISQTLIIIFLLRFHISFNTYNQGGQYITFFLTPATVILAVPIYKKLRLLKENALPIFVGISVGSVCGIVSTLILSRLFGLSRVIMDSMVAKSITTPIGIEISKQVGGIPAVTVAAIVLTGIVGSIIGPIIFKLLKINDRVAKGIALGTSSHAVGTAKAIEMGEVEGSMSGLSIGIAGIITVIIAPIIVKFIGPIIGG</sequence>
<keyword evidence="3 5" id="KW-1133">Transmembrane helix</keyword>
<evidence type="ECO:0000256" key="3">
    <source>
        <dbReference type="ARBA" id="ARBA00022989"/>
    </source>
</evidence>
<dbReference type="GO" id="GO:0016020">
    <property type="term" value="C:membrane"/>
    <property type="evidence" value="ECO:0007669"/>
    <property type="project" value="UniProtKB-SubCell"/>
</dbReference>
<dbReference type="RefSeq" id="WP_017750931.1">
    <property type="nucleotide sequence ID" value="NZ_CBXI010000016.1"/>
</dbReference>
<dbReference type="PANTHER" id="PTHR30249">
    <property type="entry name" value="PUTATIVE SEROTONIN TRANSPORTER"/>
    <property type="match status" value="1"/>
</dbReference>
<feature type="transmembrane region" description="Helical" evidence="5">
    <location>
        <begin position="33"/>
        <end position="55"/>
    </location>
</feature>
<keyword evidence="2 5" id="KW-0812">Transmembrane</keyword>
<proteinExistence type="predicted"/>
<name>W6N4S0_CLOTY</name>
<gene>
    <name evidence="6" type="ORF">CTDIVETGP_1085</name>
</gene>
<dbReference type="EMBL" id="CBXI010000016">
    <property type="protein sequence ID" value="CDL91015.1"/>
    <property type="molecule type" value="Genomic_DNA"/>
</dbReference>
<dbReference type="Proteomes" id="UP000019482">
    <property type="component" value="Unassembled WGS sequence"/>
</dbReference>
<keyword evidence="4 5" id="KW-0472">Membrane</keyword>
<dbReference type="PANTHER" id="PTHR30249:SF0">
    <property type="entry name" value="PLASTIDAL GLYCOLATE_GLYCERATE TRANSLOCATOR 1, CHLOROPLASTIC"/>
    <property type="match status" value="1"/>
</dbReference>
<dbReference type="OrthoDB" id="9811701at2"/>
<feature type="transmembrane region" description="Helical" evidence="5">
    <location>
        <begin position="61"/>
        <end position="81"/>
    </location>
</feature>
<dbReference type="InterPro" id="IPR007300">
    <property type="entry name" value="CidB/LrgB"/>
</dbReference>
<evidence type="ECO:0000256" key="5">
    <source>
        <dbReference type="SAM" id="Phobius"/>
    </source>
</evidence>
<organism evidence="6 7">
    <name type="scientific">Clostridium tyrobutyricum DIVETGP</name>
    <dbReference type="NCBI Taxonomy" id="1408889"/>
    <lineage>
        <taxon>Bacteria</taxon>
        <taxon>Bacillati</taxon>
        <taxon>Bacillota</taxon>
        <taxon>Clostridia</taxon>
        <taxon>Eubacteriales</taxon>
        <taxon>Clostridiaceae</taxon>
        <taxon>Clostridium</taxon>
    </lineage>
</organism>
<dbReference type="GeneID" id="29418048"/>
<keyword evidence="7" id="KW-1185">Reference proteome</keyword>
<feature type="transmembrane region" description="Helical" evidence="5">
    <location>
        <begin position="209"/>
        <end position="233"/>
    </location>
</feature>
<feature type="transmembrane region" description="Helical" evidence="5">
    <location>
        <begin position="148"/>
        <end position="172"/>
    </location>
</feature>
<reference evidence="6 7" key="1">
    <citation type="journal article" date="2015" name="Genome Announc.">
        <title>Draft Genome Sequence of Clostridium tyrobutyricum Strain DIVETGP, Isolated from Cow's Milk for Grana Padano Production.</title>
        <authorList>
            <person name="Soggiu A."/>
            <person name="Piras C."/>
            <person name="Gaiarsa S."/>
            <person name="Sassera D."/>
            <person name="Roncada P."/>
            <person name="Bendixen E."/>
            <person name="Brasca M."/>
            <person name="Bonizzi L."/>
        </authorList>
    </citation>
    <scope>NUCLEOTIDE SEQUENCE [LARGE SCALE GENOMIC DNA]</scope>
    <source>
        <strain evidence="6 7">DIVETGP</strain>
    </source>
</reference>
<evidence type="ECO:0000256" key="2">
    <source>
        <dbReference type="ARBA" id="ARBA00022692"/>
    </source>
</evidence>
<dbReference type="Pfam" id="PF04172">
    <property type="entry name" value="LrgB"/>
    <property type="match status" value="1"/>
</dbReference>
<comment type="caution">
    <text evidence="6">The sequence shown here is derived from an EMBL/GenBank/DDBJ whole genome shotgun (WGS) entry which is preliminary data.</text>
</comment>
<feature type="transmembrane region" description="Helical" evidence="5">
    <location>
        <begin position="6"/>
        <end position="26"/>
    </location>
</feature>
<comment type="subcellular location">
    <subcellularLocation>
        <location evidence="1">Membrane</location>
        <topology evidence="1">Multi-pass membrane protein</topology>
    </subcellularLocation>
</comment>
<dbReference type="AlphaFoldDB" id="W6N4S0"/>
<accession>W6N4S0</accession>